<dbReference type="OrthoDB" id="799390at2"/>
<dbReference type="PROSITE" id="PS51257">
    <property type="entry name" value="PROKAR_LIPOPROTEIN"/>
    <property type="match status" value="1"/>
</dbReference>
<dbReference type="Proteomes" id="UP000317624">
    <property type="component" value="Unassembled WGS sequence"/>
</dbReference>
<dbReference type="EMBL" id="VMRJ01000002">
    <property type="protein sequence ID" value="TVT41295.1"/>
    <property type="molecule type" value="Genomic_DNA"/>
</dbReference>
<evidence type="ECO:0000313" key="3">
    <source>
        <dbReference type="Proteomes" id="UP000317624"/>
    </source>
</evidence>
<evidence type="ECO:0000259" key="1">
    <source>
        <dbReference type="Pfam" id="PF13648"/>
    </source>
</evidence>
<comment type="caution">
    <text evidence="2">The sequence shown here is derived from an EMBL/GenBank/DDBJ whole genome shotgun (WGS) entry which is preliminary data.</text>
</comment>
<proteinExistence type="predicted"/>
<evidence type="ECO:0000313" key="2">
    <source>
        <dbReference type="EMBL" id="TVT41295.1"/>
    </source>
</evidence>
<protein>
    <recommendedName>
        <fullName evidence="1">Lipocalin-like domain-containing protein</fullName>
    </recommendedName>
</protein>
<sequence>MKKACLLFLGIAALGACKKDGESTPAPSRTDLLTAKSWRLTTINATLNGSPLPSSLIPACYNDDLFKFNADKTVVQDAGANKCNSTDPQTQSGTWSFNTDQSKLTISVQGSLLNGEADVKELTSSTLRISATPTISGFPISVDATFAPN</sequence>
<feature type="domain" description="Lipocalin-like" evidence="1">
    <location>
        <begin position="37"/>
        <end position="129"/>
    </location>
</feature>
<name>A0A558BXQ7_9BACT</name>
<reference evidence="2 3" key="1">
    <citation type="submission" date="2019-07" db="EMBL/GenBank/DDBJ databases">
        <title>Hymenobacter sp. straun FUR1 Genome sequencing and assembly.</title>
        <authorList>
            <person name="Chhetri G."/>
        </authorList>
    </citation>
    <scope>NUCLEOTIDE SEQUENCE [LARGE SCALE GENOMIC DNA]</scope>
    <source>
        <strain evidence="2 3">Fur1</strain>
    </source>
</reference>
<gene>
    <name evidence="2" type="ORF">FNT36_07515</name>
</gene>
<dbReference type="RefSeq" id="WP_144846041.1">
    <property type="nucleotide sequence ID" value="NZ_VMRJ01000002.1"/>
</dbReference>
<dbReference type="InterPro" id="IPR024311">
    <property type="entry name" value="Lipocalin-like"/>
</dbReference>
<dbReference type="AlphaFoldDB" id="A0A558BXQ7"/>
<organism evidence="2 3">
    <name type="scientific">Hymenobacter setariae</name>
    <dbReference type="NCBI Taxonomy" id="2594794"/>
    <lineage>
        <taxon>Bacteria</taxon>
        <taxon>Pseudomonadati</taxon>
        <taxon>Bacteroidota</taxon>
        <taxon>Cytophagia</taxon>
        <taxon>Cytophagales</taxon>
        <taxon>Hymenobacteraceae</taxon>
        <taxon>Hymenobacter</taxon>
    </lineage>
</organism>
<accession>A0A558BXQ7</accession>
<dbReference type="Pfam" id="PF13648">
    <property type="entry name" value="Lipocalin_4"/>
    <property type="match status" value="1"/>
</dbReference>
<keyword evidence="3" id="KW-1185">Reference proteome</keyword>